<dbReference type="STRING" id="1121013.GCA_000426365_00142"/>
<proteinExistence type="predicted"/>
<evidence type="ECO:0008006" key="4">
    <source>
        <dbReference type="Google" id="ProtNLM"/>
    </source>
</evidence>
<feature type="chain" id="PRO_5001871164" description="Phytase-like domain-containing protein" evidence="1">
    <location>
        <begin position="21"/>
        <end position="299"/>
    </location>
</feature>
<evidence type="ECO:0000256" key="1">
    <source>
        <dbReference type="SAM" id="SignalP"/>
    </source>
</evidence>
<protein>
    <recommendedName>
        <fullName evidence="4">Phytase-like domain-containing protein</fullName>
    </recommendedName>
</protein>
<dbReference type="SUPFAM" id="SSF75011">
    <property type="entry name" value="3-carboxy-cis,cis-mucoante lactonizing enzyme"/>
    <property type="match status" value="1"/>
</dbReference>
<evidence type="ECO:0000313" key="2">
    <source>
        <dbReference type="EMBL" id="KFN49739.1"/>
    </source>
</evidence>
<accession>A0A091BG02</accession>
<name>A0A091BG02_9GAMM</name>
<reference evidence="2 3" key="1">
    <citation type="submission" date="2013-09" db="EMBL/GenBank/DDBJ databases">
        <title>Genome sequencing of Arenimonas composti.</title>
        <authorList>
            <person name="Chen F."/>
            <person name="Wang G."/>
        </authorList>
    </citation>
    <scope>NUCLEOTIDE SEQUENCE [LARGE SCALE GENOMIC DNA]</scope>
    <source>
        <strain evidence="2 3">TR7-09</strain>
    </source>
</reference>
<organism evidence="2 3">
    <name type="scientific">Arenimonas composti TR7-09 = DSM 18010</name>
    <dbReference type="NCBI Taxonomy" id="1121013"/>
    <lineage>
        <taxon>Bacteria</taxon>
        <taxon>Pseudomonadati</taxon>
        <taxon>Pseudomonadota</taxon>
        <taxon>Gammaproteobacteria</taxon>
        <taxon>Lysobacterales</taxon>
        <taxon>Lysobacteraceae</taxon>
        <taxon>Arenimonas</taxon>
    </lineage>
</organism>
<comment type="caution">
    <text evidence="2">The sequence shown here is derived from an EMBL/GenBank/DDBJ whole genome shotgun (WGS) entry which is preliminary data.</text>
</comment>
<sequence>MRPSTLFLLASLLVAAPAEAMHWRGAEPAGLLTDPRIGELSGLAASRRHPGRFWALNDSGASATLHLLDPDGSHRGSAELADTRNIDWEDLASFRLDGRDYLLIADTGDNGGLRAEVRLHVLEEPDAGETAPVAWTLRFRWPDGPRDCEAVTVDPERGEVLLITKKRVPAELYRLPLRPPAGSPDVLVAERLGRLQGIQQPTAEDLRRSPTWGRYRAQITGAALSPNGRLLAVLNYRALYFVVRPEDGDWADALARPLPSLPLPFTPQAEAVAFSLDGRALLVGSEQLPSPLWWFRIVD</sequence>
<dbReference type="OrthoDB" id="9798438at2"/>
<dbReference type="eggNOG" id="COG3386">
    <property type="taxonomic scope" value="Bacteria"/>
</dbReference>
<keyword evidence="1" id="KW-0732">Signal</keyword>
<keyword evidence="3" id="KW-1185">Reference proteome</keyword>
<feature type="signal peptide" evidence="1">
    <location>
        <begin position="1"/>
        <end position="20"/>
    </location>
</feature>
<evidence type="ECO:0000313" key="3">
    <source>
        <dbReference type="Proteomes" id="UP000029391"/>
    </source>
</evidence>
<dbReference type="EMBL" id="AWXU01000030">
    <property type="protein sequence ID" value="KFN49739.1"/>
    <property type="molecule type" value="Genomic_DNA"/>
</dbReference>
<dbReference type="RefSeq" id="WP_026815716.1">
    <property type="nucleotide sequence ID" value="NZ_AUFF01000001.1"/>
</dbReference>
<dbReference type="AlphaFoldDB" id="A0A091BG02"/>
<dbReference type="Proteomes" id="UP000029391">
    <property type="component" value="Unassembled WGS sequence"/>
</dbReference>
<gene>
    <name evidence="2" type="ORF">P873_09280</name>
</gene>